<dbReference type="GO" id="GO:0005634">
    <property type="term" value="C:nucleus"/>
    <property type="evidence" value="ECO:0007669"/>
    <property type="project" value="TreeGrafter"/>
</dbReference>
<dbReference type="InterPro" id="IPR001525">
    <property type="entry name" value="C5_MeTfrase"/>
</dbReference>
<dbReference type="PROSITE" id="PS51679">
    <property type="entry name" value="SAM_MT_C5"/>
    <property type="match status" value="1"/>
</dbReference>
<keyword evidence="4 6" id="KW-0949">S-adenosyl-L-methionine</keyword>
<dbReference type="PANTHER" id="PTHR10629">
    <property type="entry name" value="CYTOSINE-SPECIFIC METHYLTRANSFERASE"/>
    <property type="match status" value="1"/>
</dbReference>
<dbReference type="GO" id="GO:0032259">
    <property type="term" value="P:methylation"/>
    <property type="evidence" value="ECO:0007669"/>
    <property type="project" value="UniProtKB-KW"/>
</dbReference>
<feature type="region of interest" description="Disordered" evidence="7">
    <location>
        <begin position="65"/>
        <end position="143"/>
    </location>
</feature>
<dbReference type="InterPro" id="IPR029063">
    <property type="entry name" value="SAM-dependent_MTases_sf"/>
</dbReference>
<feature type="compositionally biased region" description="Polar residues" evidence="7">
    <location>
        <begin position="128"/>
        <end position="143"/>
    </location>
</feature>
<feature type="active site" evidence="6">
    <location>
        <position position="646"/>
    </location>
</feature>
<evidence type="ECO:0000256" key="5">
    <source>
        <dbReference type="PROSITE-ProRule" id="PRU00042"/>
    </source>
</evidence>
<dbReference type="InterPro" id="IPR036236">
    <property type="entry name" value="Znf_C2H2_sf"/>
</dbReference>
<name>A0A8H7W2B3_9HELO</name>
<evidence type="ECO:0000313" key="9">
    <source>
        <dbReference type="EMBL" id="KAG4412527.1"/>
    </source>
</evidence>
<dbReference type="SMART" id="SM00355">
    <property type="entry name" value="ZnF_C2H2"/>
    <property type="match status" value="1"/>
</dbReference>
<dbReference type="GO" id="GO:0003677">
    <property type="term" value="F:DNA binding"/>
    <property type="evidence" value="ECO:0007669"/>
    <property type="project" value="TreeGrafter"/>
</dbReference>
<dbReference type="Pfam" id="PF00145">
    <property type="entry name" value="DNA_methylase"/>
    <property type="match status" value="2"/>
</dbReference>
<feature type="domain" description="C2H2-type" evidence="8">
    <location>
        <begin position="425"/>
        <end position="453"/>
    </location>
</feature>
<organism evidence="9 10">
    <name type="scientific">Cadophora malorum</name>
    <dbReference type="NCBI Taxonomy" id="108018"/>
    <lineage>
        <taxon>Eukaryota</taxon>
        <taxon>Fungi</taxon>
        <taxon>Dikarya</taxon>
        <taxon>Ascomycota</taxon>
        <taxon>Pezizomycotina</taxon>
        <taxon>Leotiomycetes</taxon>
        <taxon>Helotiales</taxon>
        <taxon>Ploettnerulaceae</taxon>
        <taxon>Cadophora</taxon>
    </lineage>
</organism>
<dbReference type="GO" id="GO:0008270">
    <property type="term" value="F:zinc ion binding"/>
    <property type="evidence" value="ECO:0007669"/>
    <property type="project" value="UniProtKB-KW"/>
</dbReference>
<dbReference type="GO" id="GO:0003886">
    <property type="term" value="F:DNA (cytosine-5-)-methyltransferase activity"/>
    <property type="evidence" value="ECO:0007669"/>
    <property type="project" value="UniProtKB-EC"/>
</dbReference>
<reference evidence="9" key="1">
    <citation type="submission" date="2021-02" db="EMBL/GenBank/DDBJ databases">
        <title>Genome sequence Cadophora malorum strain M34.</title>
        <authorList>
            <person name="Stefanovic E."/>
            <person name="Vu D."/>
            <person name="Scully C."/>
            <person name="Dijksterhuis J."/>
            <person name="Roader J."/>
            <person name="Houbraken J."/>
        </authorList>
    </citation>
    <scope>NUCLEOTIDE SEQUENCE</scope>
    <source>
        <strain evidence="9">M34</strain>
    </source>
</reference>
<dbReference type="EMBL" id="JAFJYH010000371">
    <property type="protein sequence ID" value="KAG4412527.1"/>
    <property type="molecule type" value="Genomic_DNA"/>
</dbReference>
<keyword evidence="5" id="KW-0862">Zinc</keyword>
<evidence type="ECO:0000313" key="10">
    <source>
        <dbReference type="Proteomes" id="UP000664132"/>
    </source>
</evidence>
<dbReference type="SUPFAM" id="SSF57667">
    <property type="entry name" value="beta-beta-alpha zinc fingers"/>
    <property type="match status" value="1"/>
</dbReference>
<dbReference type="EC" id="2.1.1.37" evidence="1"/>
<keyword evidence="5" id="KW-0863">Zinc-finger</keyword>
<feature type="region of interest" description="Disordered" evidence="7">
    <location>
        <begin position="446"/>
        <end position="489"/>
    </location>
</feature>
<feature type="region of interest" description="Disordered" evidence="7">
    <location>
        <begin position="526"/>
        <end position="547"/>
    </location>
</feature>
<comment type="caution">
    <text evidence="9">The sequence shown here is derived from an EMBL/GenBank/DDBJ whole genome shotgun (WGS) entry which is preliminary data.</text>
</comment>
<dbReference type="GO" id="GO:0044027">
    <property type="term" value="P:negative regulation of gene expression via chromosomal CpG island methylation"/>
    <property type="evidence" value="ECO:0007669"/>
    <property type="project" value="TreeGrafter"/>
</dbReference>
<dbReference type="Proteomes" id="UP000664132">
    <property type="component" value="Unassembled WGS sequence"/>
</dbReference>
<dbReference type="OrthoDB" id="414133at2759"/>
<dbReference type="InterPro" id="IPR013087">
    <property type="entry name" value="Znf_C2H2_type"/>
</dbReference>
<dbReference type="PROSITE" id="PS00028">
    <property type="entry name" value="ZINC_FINGER_C2H2_1"/>
    <property type="match status" value="1"/>
</dbReference>
<accession>A0A8H7W2B3</accession>
<keyword evidence="5" id="KW-0479">Metal-binding</keyword>
<dbReference type="SUPFAM" id="SSF53335">
    <property type="entry name" value="S-adenosyl-L-methionine-dependent methyltransferases"/>
    <property type="match status" value="1"/>
</dbReference>
<keyword evidence="2 6" id="KW-0489">Methyltransferase</keyword>
<gene>
    <name evidence="9" type="ORF">IFR04_014338</name>
</gene>
<evidence type="ECO:0000259" key="8">
    <source>
        <dbReference type="PROSITE" id="PS50157"/>
    </source>
</evidence>
<dbReference type="Gene3D" id="3.90.120.10">
    <property type="entry name" value="DNA Methylase, subunit A, domain 2"/>
    <property type="match status" value="1"/>
</dbReference>
<dbReference type="PROSITE" id="PS50157">
    <property type="entry name" value="ZINC_FINGER_C2H2_2"/>
    <property type="match status" value="1"/>
</dbReference>
<dbReference type="InterPro" id="IPR050390">
    <property type="entry name" value="C5-Methyltransferase"/>
</dbReference>
<evidence type="ECO:0000256" key="1">
    <source>
        <dbReference type="ARBA" id="ARBA00011975"/>
    </source>
</evidence>
<feature type="compositionally biased region" description="Polar residues" evidence="7">
    <location>
        <begin position="65"/>
        <end position="78"/>
    </location>
</feature>
<protein>
    <recommendedName>
        <fullName evidence="1">DNA (cytosine-5-)-methyltransferase</fullName>
        <ecNumber evidence="1">2.1.1.37</ecNumber>
    </recommendedName>
</protein>
<dbReference type="Gene3D" id="3.40.50.150">
    <property type="entry name" value="Vaccinia Virus protein VP39"/>
    <property type="match status" value="1"/>
</dbReference>
<evidence type="ECO:0000256" key="4">
    <source>
        <dbReference type="ARBA" id="ARBA00022691"/>
    </source>
</evidence>
<keyword evidence="10" id="KW-1185">Reference proteome</keyword>
<evidence type="ECO:0000256" key="2">
    <source>
        <dbReference type="ARBA" id="ARBA00022603"/>
    </source>
</evidence>
<comment type="similarity">
    <text evidence="6">Belongs to the class I-like SAM-binding methyltransferase superfamily. C5-methyltransferase family.</text>
</comment>
<keyword evidence="3 6" id="KW-0808">Transferase</keyword>
<sequence>MFNIDLLGLNFPSPIYGQIACALIMPSIPGTLYVIRDDGEFEITHDLRPGSGSCSPLKRPRAESIASSCTLQNSTPASSEPDLQIIEPTASKPNTRPKPEVQIIDPSPGPTAQPRKNLDVPAPKRTKSNTSNLSDTKPTQTHQYLPAQATALDVDGFEDLKYGPGGIINLDDLEERFEAEFYGAASQIQARAPPVAARNLPICFPQEELTSFDVRGVHIKKGKTVEFLNRTFLRVAKIIKNTYTEEVVLRGWMLKRCSHMKGILPKKLNEVCFVLEVELDDPRPVMEQAMVQVGLEGVVKIRHVVSTNYPHPHLGFPRVGLPYDTKEDNMEYVKDYERLVVRWKFITCYDNAIEHARTSTLKYPINIRKTILVGLTEKDCTPGWFMDPALLRHEWRGETIIGGSGRMEAPVFVPPQIQESSDHAYECHQCGKGFNRAEKLLEHFQNTHERQSRRQPSHPRQRQARQPSVIEILEDDDDDGTPQRRRASREQIEDIRVRLSSVLSLDGEKINDNNKVQVIRGNGRGIDVDLTSPRHAGRRSNPRPERRAHGRIEAVLQGQNNRSARKDCSSYTYGDAFCGAGGTTRGAAAAALQVLWGLDLEKNAGKTWRANFPNATHYEMWAHDLVASINANRNLVVDILHLSPPCQVFSPVHTRVGKNDQQNFDSLFACCALVHSARPRIITLEQTFGILHPKFEAAFNSLIQIFTSYGYSVSYQIVQFQNYGLAQTRRRLIIVAACPGETLPEVPEYTHSEASRTLKPLTSVRSVLNTIPSSCPNHNIQEEYAKGTTRPAWDASRAIPTITCDGGTRCHPDGERGFTHRELAALQSFPNHHVFHGGYIKKQIGNAVPPLIAEILFKAIVKHLKKVDRAEQEKLAQVID</sequence>
<dbReference type="Gene3D" id="3.30.160.60">
    <property type="entry name" value="Classic Zinc Finger"/>
    <property type="match status" value="1"/>
</dbReference>
<feature type="compositionally biased region" description="Basic residues" evidence="7">
    <location>
        <begin position="453"/>
        <end position="463"/>
    </location>
</feature>
<dbReference type="AlphaFoldDB" id="A0A8H7W2B3"/>
<evidence type="ECO:0000256" key="3">
    <source>
        <dbReference type="ARBA" id="ARBA00022679"/>
    </source>
</evidence>
<proteinExistence type="inferred from homology"/>
<evidence type="ECO:0000256" key="6">
    <source>
        <dbReference type="PROSITE-ProRule" id="PRU01016"/>
    </source>
</evidence>
<evidence type="ECO:0000256" key="7">
    <source>
        <dbReference type="SAM" id="MobiDB-lite"/>
    </source>
</evidence>
<dbReference type="PANTHER" id="PTHR10629:SF52">
    <property type="entry name" value="DNA (CYTOSINE-5)-METHYLTRANSFERASE 1"/>
    <property type="match status" value="1"/>
</dbReference>
<dbReference type="PRINTS" id="PR00105">
    <property type="entry name" value="C5METTRFRASE"/>
</dbReference>